<comment type="caution">
    <text evidence="1">The sequence shown here is derived from an EMBL/GenBank/DDBJ whole genome shotgun (WGS) entry which is preliminary data.</text>
</comment>
<feature type="non-terminal residue" evidence="1">
    <location>
        <position position="1"/>
    </location>
</feature>
<keyword evidence="2" id="KW-1185">Reference proteome</keyword>
<proteinExistence type="predicted"/>
<name>A0A8S4QVH4_9NEOP</name>
<dbReference type="OrthoDB" id="7492238at2759"/>
<sequence>TVLEVMEGIQKQTGCSDILEFFRSMLTYTRTKSLRHAWNVIVTVTKKNDIFVLLESMKVYTSMDIMYFFQMLQRITNTTTVRLATLKVTELFKVPGEIQINVNLPLNY</sequence>
<accession>A0A8S4QVH4</accession>
<protein>
    <submittedName>
        <fullName evidence="1">Jg21578 protein</fullName>
    </submittedName>
</protein>
<dbReference type="AlphaFoldDB" id="A0A8S4QVH4"/>
<gene>
    <name evidence="1" type="primary">jg21578</name>
    <name evidence="1" type="ORF">PAEG_LOCUS7009</name>
</gene>
<organism evidence="1 2">
    <name type="scientific">Pararge aegeria aegeria</name>
    <dbReference type="NCBI Taxonomy" id="348720"/>
    <lineage>
        <taxon>Eukaryota</taxon>
        <taxon>Metazoa</taxon>
        <taxon>Ecdysozoa</taxon>
        <taxon>Arthropoda</taxon>
        <taxon>Hexapoda</taxon>
        <taxon>Insecta</taxon>
        <taxon>Pterygota</taxon>
        <taxon>Neoptera</taxon>
        <taxon>Endopterygota</taxon>
        <taxon>Lepidoptera</taxon>
        <taxon>Glossata</taxon>
        <taxon>Ditrysia</taxon>
        <taxon>Papilionoidea</taxon>
        <taxon>Nymphalidae</taxon>
        <taxon>Satyrinae</taxon>
        <taxon>Satyrini</taxon>
        <taxon>Parargina</taxon>
        <taxon>Pararge</taxon>
    </lineage>
</organism>
<dbReference type="Proteomes" id="UP000838756">
    <property type="component" value="Unassembled WGS sequence"/>
</dbReference>
<evidence type="ECO:0000313" key="1">
    <source>
        <dbReference type="EMBL" id="CAH2225884.1"/>
    </source>
</evidence>
<reference evidence="1" key="1">
    <citation type="submission" date="2022-03" db="EMBL/GenBank/DDBJ databases">
        <authorList>
            <person name="Lindestad O."/>
        </authorList>
    </citation>
    <scope>NUCLEOTIDE SEQUENCE</scope>
</reference>
<evidence type="ECO:0000313" key="2">
    <source>
        <dbReference type="Proteomes" id="UP000838756"/>
    </source>
</evidence>
<dbReference type="EMBL" id="CAKXAJ010021022">
    <property type="protein sequence ID" value="CAH2225884.1"/>
    <property type="molecule type" value="Genomic_DNA"/>
</dbReference>